<name>A0A392STC5_9FABA</name>
<evidence type="ECO:0000313" key="1">
    <source>
        <dbReference type="EMBL" id="MCI52108.1"/>
    </source>
</evidence>
<dbReference type="AlphaFoldDB" id="A0A392STC5"/>
<accession>A0A392STC5</accession>
<reference evidence="1 2" key="1">
    <citation type="journal article" date="2018" name="Front. Plant Sci.">
        <title>Red Clover (Trifolium pratense) and Zigzag Clover (T. medium) - A Picture of Genomic Similarities and Differences.</title>
        <authorList>
            <person name="Dluhosova J."/>
            <person name="Istvanek J."/>
            <person name="Nedelnik J."/>
            <person name="Repkova J."/>
        </authorList>
    </citation>
    <scope>NUCLEOTIDE SEQUENCE [LARGE SCALE GENOMIC DNA]</scope>
    <source>
        <strain evidence="2">cv. 10/8</strain>
        <tissue evidence="1">Leaf</tissue>
    </source>
</reference>
<evidence type="ECO:0000313" key="2">
    <source>
        <dbReference type="Proteomes" id="UP000265520"/>
    </source>
</evidence>
<protein>
    <submittedName>
        <fullName evidence="1">Uncharacterized protein</fullName>
    </submittedName>
</protein>
<sequence>MLPTIIGILDSSTSSTTPSSASGVFFSVLPKKRLHPNVLGFYDSPTSYTTPLQPPDCACPSSWIFRIALQASPPSTL</sequence>
<keyword evidence="2" id="KW-1185">Reference proteome</keyword>
<dbReference type="EMBL" id="LXQA010442339">
    <property type="protein sequence ID" value="MCI52108.1"/>
    <property type="molecule type" value="Genomic_DNA"/>
</dbReference>
<proteinExistence type="predicted"/>
<comment type="caution">
    <text evidence="1">The sequence shown here is derived from an EMBL/GenBank/DDBJ whole genome shotgun (WGS) entry which is preliminary data.</text>
</comment>
<organism evidence="1 2">
    <name type="scientific">Trifolium medium</name>
    <dbReference type="NCBI Taxonomy" id="97028"/>
    <lineage>
        <taxon>Eukaryota</taxon>
        <taxon>Viridiplantae</taxon>
        <taxon>Streptophyta</taxon>
        <taxon>Embryophyta</taxon>
        <taxon>Tracheophyta</taxon>
        <taxon>Spermatophyta</taxon>
        <taxon>Magnoliopsida</taxon>
        <taxon>eudicotyledons</taxon>
        <taxon>Gunneridae</taxon>
        <taxon>Pentapetalae</taxon>
        <taxon>rosids</taxon>
        <taxon>fabids</taxon>
        <taxon>Fabales</taxon>
        <taxon>Fabaceae</taxon>
        <taxon>Papilionoideae</taxon>
        <taxon>50 kb inversion clade</taxon>
        <taxon>NPAAA clade</taxon>
        <taxon>Hologalegina</taxon>
        <taxon>IRL clade</taxon>
        <taxon>Trifolieae</taxon>
        <taxon>Trifolium</taxon>
    </lineage>
</organism>
<dbReference type="Proteomes" id="UP000265520">
    <property type="component" value="Unassembled WGS sequence"/>
</dbReference>